<dbReference type="PANTHER" id="PTHR11851">
    <property type="entry name" value="METALLOPROTEASE"/>
    <property type="match status" value="1"/>
</dbReference>
<dbReference type="InterPro" id="IPR050361">
    <property type="entry name" value="MPP/UQCRC_Complex"/>
</dbReference>
<evidence type="ECO:0000259" key="1">
    <source>
        <dbReference type="Pfam" id="PF00675"/>
    </source>
</evidence>
<reference evidence="3" key="1">
    <citation type="submission" date="2020-10" db="EMBL/GenBank/DDBJ databases">
        <authorList>
            <person name="Gilroy R."/>
        </authorList>
    </citation>
    <scope>NUCLEOTIDE SEQUENCE</scope>
    <source>
        <strain evidence="3">CHK193-30670</strain>
    </source>
</reference>
<sequence>MEKIKVSKLGEVIYHETLENGLNVYLYKKEGFNKKSAYFVTKYGSSYNDFRPIGKDKIKSFPLGIAHFLEHKLFENSDNENTFTKFEKYGANVNAYTSRKETCYYFTCSSNFNECLNLLLDFVGTPYFTIDNVEKEKGIIEQEINMTNDSVERFLYDKDFYNTLMYDNNKYSVIGDSKNVRKITKEDLYECYNTFYNPSNMTLVVAGDIDVEETLKSIKDNQSKREYQKQDKILLKEFNEPKEVYKEYEECYKNVSTPRISVCYKFVFPESKGYDLLSILMIFSMLLDIKFSSTSSFSKYLRDEKIIKSDLSMNYSSFGNVVLLMFDADVLDKERFVKELDKKLKDENYDKKMFELYKKAYIASVVKTYDSPSKVASVIYSHIINYGEFLPDIYDFYNNYTYDKFISDVKKLDFSNKSVIYVTSGKEVNNA</sequence>
<dbReference type="EMBL" id="DVMT01000054">
    <property type="protein sequence ID" value="HIU40730.1"/>
    <property type="molecule type" value="Genomic_DNA"/>
</dbReference>
<reference evidence="3" key="2">
    <citation type="journal article" date="2021" name="PeerJ">
        <title>Extensive microbial diversity within the chicken gut microbiome revealed by metagenomics and culture.</title>
        <authorList>
            <person name="Gilroy R."/>
            <person name="Ravi A."/>
            <person name="Getino M."/>
            <person name="Pursley I."/>
            <person name="Horton D.L."/>
            <person name="Alikhan N.F."/>
            <person name="Baker D."/>
            <person name="Gharbi K."/>
            <person name="Hall N."/>
            <person name="Watson M."/>
            <person name="Adriaenssens E.M."/>
            <person name="Foster-Nyarko E."/>
            <person name="Jarju S."/>
            <person name="Secka A."/>
            <person name="Antonio M."/>
            <person name="Oren A."/>
            <person name="Chaudhuri R.R."/>
            <person name="La Ragione R."/>
            <person name="Hildebrand F."/>
            <person name="Pallen M.J."/>
        </authorList>
    </citation>
    <scope>NUCLEOTIDE SEQUENCE</scope>
    <source>
        <strain evidence="3">CHK193-30670</strain>
    </source>
</reference>
<dbReference type="PANTHER" id="PTHR11851:SF134">
    <property type="entry name" value="ZINC-DEPENDENT PROTEASE"/>
    <property type="match status" value="1"/>
</dbReference>
<dbReference type="Gene3D" id="3.30.830.10">
    <property type="entry name" value="Metalloenzyme, LuxS/M16 peptidase-like"/>
    <property type="match status" value="2"/>
</dbReference>
<comment type="caution">
    <text evidence="3">The sequence shown here is derived from an EMBL/GenBank/DDBJ whole genome shotgun (WGS) entry which is preliminary data.</text>
</comment>
<evidence type="ECO:0000313" key="3">
    <source>
        <dbReference type="EMBL" id="HIU40730.1"/>
    </source>
</evidence>
<dbReference type="Pfam" id="PF00675">
    <property type="entry name" value="Peptidase_M16"/>
    <property type="match status" value="1"/>
</dbReference>
<gene>
    <name evidence="3" type="ORF">IAB68_05470</name>
</gene>
<dbReference type="InterPro" id="IPR007863">
    <property type="entry name" value="Peptidase_M16_C"/>
</dbReference>
<evidence type="ECO:0000313" key="4">
    <source>
        <dbReference type="Proteomes" id="UP000824074"/>
    </source>
</evidence>
<protein>
    <submittedName>
        <fullName evidence="3">Insulinase family protein</fullName>
    </submittedName>
</protein>
<dbReference type="Proteomes" id="UP000824074">
    <property type="component" value="Unassembled WGS sequence"/>
</dbReference>
<dbReference type="SUPFAM" id="SSF63411">
    <property type="entry name" value="LuxS/MPP-like metallohydrolase"/>
    <property type="match status" value="2"/>
</dbReference>
<proteinExistence type="predicted"/>
<dbReference type="NCBIfam" id="NF047421">
    <property type="entry name" value="YfmH_fam"/>
    <property type="match status" value="1"/>
</dbReference>
<feature type="domain" description="Peptidase M16 N-terminal" evidence="1">
    <location>
        <begin position="64"/>
        <end position="155"/>
    </location>
</feature>
<accession>A0A9D1IN65</accession>
<dbReference type="AlphaFoldDB" id="A0A9D1IN65"/>
<dbReference type="GO" id="GO:0046872">
    <property type="term" value="F:metal ion binding"/>
    <property type="evidence" value="ECO:0007669"/>
    <property type="project" value="InterPro"/>
</dbReference>
<dbReference type="InterPro" id="IPR011765">
    <property type="entry name" value="Pept_M16_N"/>
</dbReference>
<organism evidence="3 4">
    <name type="scientific">Candidatus Aphodocola excrementigallinarum</name>
    <dbReference type="NCBI Taxonomy" id="2840670"/>
    <lineage>
        <taxon>Bacteria</taxon>
        <taxon>Bacillati</taxon>
        <taxon>Bacillota</taxon>
        <taxon>Bacilli</taxon>
        <taxon>Candidatus Aphodocola</taxon>
    </lineage>
</organism>
<dbReference type="Pfam" id="PF05193">
    <property type="entry name" value="Peptidase_M16_C"/>
    <property type="match status" value="1"/>
</dbReference>
<dbReference type="InterPro" id="IPR011249">
    <property type="entry name" value="Metalloenz_LuxS/M16"/>
</dbReference>
<feature type="domain" description="Peptidase M16 C-terminal" evidence="2">
    <location>
        <begin position="182"/>
        <end position="345"/>
    </location>
</feature>
<name>A0A9D1IN65_9FIRM</name>
<evidence type="ECO:0000259" key="2">
    <source>
        <dbReference type="Pfam" id="PF05193"/>
    </source>
</evidence>